<name>A0AAJ5JLK1_9ENTE</name>
<dbReference type="Proteomes" id="UP000296883">
    <property type="component" value="Plasmid punnamed2"/>
</dbReference>
<gene>
    <name evidence="4" type="ORF">E4031_01375</name>
    <name evidence="3" type="ORF">E4Z98_09940</name>
</gene>
<dbReference type="EMBL" id="SRHU01000007">
    <property type="protein sequence ID" value="TFZ42912.1"/>
    <property type="molecule type" value="Genomic_DNA"/>
</dbReference>
<sequence>MRKLIVLINGVLVLGVSLVILEGEKVEADSAEARSKVSASFTFSDTIGDIKPVDPINPDPSVPGNPGGPSNPDLPEEEIPVGPGTGSNGDGLLKIDYVSNFYFGKMEYHPLEGADSYAYPETWVTEDGEKTTVPNYVQVSDLRANNKGWNLTVTQESPFKSGDSELQGAQMSLANITSQNISGSQNPEVSSGEQVLKIGESIKIASAKATTPSNIGESIGVGTNIIRFGDTQTMKESVKLHVPSGVSVIKDVAYSTSLLWTLNDTPL</sequence>
<reference evidence="4 6" key="1">
    <citation type="submission" date="2019-03" db="EMBL/GenBank/DDBJ databases">
        <title>Vagococcus sp. was isolated fron gut of Carduelis flavirostris.</title>
        <authorList>
            <person name="Ge Y."/>
        </authorList>
    </citation>
    <scope>NUCLEOTIDE SEQUENCE [LARGE SCALE GENOMIC DNA]</scope>
    <source>
        <strain evidence="4 6">CF-210</strain>
    </source>
</reference>
<keyword evidence="5" id="KW-1185">Reference proteome</keyword>
<proteinExistence type="predicted"/>
<keyword evidence="3" id="KW-0614">Plasmid</keyword>
<evidence type="ECO:0000256" key="1">
    <source>
        <dbReference type="SAM" id="MobiDB-lite"/>
    </source>
</evidence>
<accession>A0AAJ5JLK1</accession>
<dbReference type="RefSeq" id="WP_135253538.1">
    <property type="nucleotide sequence ID" value="NZ_CP038867.1"/>
</dbReference>
<evidence type="ECO:0000259" key="2">
    <source>
        <dbReference type="Pfam" id="PF13731"/>
    </source>
</evidence>
<feature type="region of interest" description="Disordered" evidence="1">
    <location>
        <begin position="49"/>
        <end position="87"/>
    </location>
</feature>
<evidence type="ECO:0000313" key="5">
    <source>
        <dbReference type="Proteomes" id="UP000296883"/>
    </source>
</evidence>
<evidence type="ECO:0000313" key="3">
    <source>
        <dbReference type="EMBL" id="QCA29697.1"/>
    </source>
</evidence>
<dbReference type="Proteomes" id="UP000297725">
    <property type="component" value="Unassembled WGS sequence"/>
</dbReference>
<geneLocation type="plasmid" evidence="3 5">
    <name>punnamed2</name>
</geneLocation>
<organism evidence="4 6">
    <name type="scientific">Vagococcus xieshaowenii</name>
    <dbReference type="NCBI Taxonomy" id="2562451"/>
    <lineage>
        <taxon>Bacteria</taxon>
        <taxon>Bacillati</taxon>
        <taxon>Bacillota</taxon>
        <taxon>Bacilli</taxon>
        <taxon>Lactobacillales</taxon>
        <taxon>Enterococcaceae</taxon>
        <taxon>Vagococcus</taxon>
    </lineage>
</organism>
<dbReference type="AlphaFoldDB" id="A0AAJ5JLK1"/>
<reference evidence="3 5" key="2">
    <citation type="submission" date="2019-04" db="EMBL/GenBank/DDBJ databases">
        <authorList>
            <person name="Ge Y."/>
        </authorList>
    </citation>
    <scope>NUCLEOTIDE SEQUENCE [LARGE SCALE GENOMIC DNA]</scope>
    <source>
        <strain evidence="3">CF-49</strain>
        <strain evidence="5">personal::cf-49</strain>
        <plasmid evidence="3 5">punnamed2</plasmid>
    </source>
</reference>
<protein>
    <submittedName>
        <fullName evidence="4">WxL domain-containing protein</fullName>
    </submittedName>
</protein>
<feature type="domain" description="WxL" evidence="2">
    <location>
        <begin position="30"/>
        <end position="266"/>
    </location>
</feature>
<dbReference type="InterPro" id="IPR027994">
    <property type="entry name" value="WxL_dom"/>
</dbReference>
<dbReference type="Pfam" id="PF13731">
    <property type="entry name" value="WxL"/>
    <property type="match status" value="1"/>
</dbReference>
<evidence type="ECO:0000313" key="4">
    <source>
        <dbReference type="EMBL" id="TFZ42912.1"/>
    </source>
</evidence>
<evidence type="ECO:0000313" key="6">
    <source>
        <dbReference type="Proteomes" id="UP000297725"/>
    </source>
</evidence>
<feature type="compositionally biased region" description="Low complexity" evidence="1">
    <location>
        <begin position="64"/>
        <end position="73"/>
    </location>
</feature>
<dbReference type="EMBL" id="CP038867">
    <property type="protein sequence ID" value="QCA29697.1"/>
    <property type="molecule type" value="Genomic_DNA"/>
</dbReference>